<dbReference type="SUPFAM" id="SSF55781">
    <property type="entry name" value="GAF domain-like"/>
    <property type="match status" value="1"/>
</dbReference>
<keyword evidence="3" id="KW-0238">DNA-binding</keyword>
<comment type="function">
    <text evidence="5">May be an activator protein for the gylABX operon.</text>
</comment>
<keyword evidence="2" id="KW-0805">Transcription regulation</keyword>
<protein>
    <recommendedName>
        <fullName evidence="6">Glycerol operon regulatory protein</fullName>
    </recommendedName>
</protein>
<dbReference type="PROSITE" id="PS51078">
    <property type="entry name" value="ICLR_ED"/>
    <property type="match status" value="1"/>
</dbReference>
<evidence type="ECO:0000313" key="10">
    <source>
        <dbReference type="Proteomes" id="UP000319818"/>
    </source>
</evidence>
<dbReference type="Gene3D" id="1.10.10.10">
    <property type="entry name" value="Winged helix-like DNA-binding domain superfamily/Winged helix DNA-binding domain"/>
    <property type="match status" value="1"/>
</dbReference>
<reference evidence="9 10" key="1">
    <citation type="submission" date="2019-06" db="EMBL/GenBank/DDBJ databases">
        <title>Sequencing the genomes of 1000 actinobacteria strains.</title>
        <authorList>
            <person name="Klenk H.-P."/>
        </authorList>
    </citation>
    <scope>NUCLEOTIDE SEQUENCE [LARGE SCALE GENOMIC DNA]</scope>
    <source>
        <strain evidence="9 10">DSM 45511</strain>
    </source>
</reference>
<proteinExistence type="predicted"/>
<sequence>METREPAASVRIQSVDRAVDLLLAVAAAQPEAATVPALARACGLNRATAWRLLKTLQVRGLVAVDGSTGRYSIGLTTMELGNAAGPDALIAAARPILERMCEQTGETASLAVPGMGGLTYLDEVTPTAVLTASWLGRSVPLHATSTGKALLAFLPAPQVRRVLAGPLTRFTDTTITDADALAAELTVTRDRGYGVCAGELESSLYGVSAPVLDRNARPLAVLSVWGPRDRVTPERFAELGHVAVRAAGEIGSARHGGGGHHPGAPIVA</sequence>
<dbReference type="InterPro" id="IPR014757">
    <property type="entry name" value="Tscrpt_reg_IclR_C"/>
</dbReference>
<dbReference type="FunFam" id="1.10.10.10:FF:000056">
    <property type="entry name" value="IclR family transcriptional regulator"/>
    <property type="match status" value="1"/>
</dbReference>
<evidence type="ECO:0000256" key="1">
    <source>
        <dbReference type="ARBA" id="ARBA00022798"/>
    </source>
</evidence>
<evidence type="ECO:0000256" key="5">
    <source>
        <dbReference type="ARBA" id="ARBA00058938"/>
    </source>
</evidence>
<dbReference type="RefSeq" id="WP_142103499.1">
    <property type="nucleotide sequence ID" value="NZ_VFPH01000002.1"/>
</dbReference>
<evidence type="ECO:0000256" key="4">
    <source>
        <dbReference type="ARBA" id="ARBA00023163"/>
    </source>
</evidence>
<dbReference type="InterPro" id="IPR005471">
    <property type="entry name" value="Tscrpt_reg_IclR_N"/>
</dbReference>
<dbReference type="Pfam" id="PF01614">
    <property type="entry name" value="IclR_C"/>
    <property type="match status" value="1"/>
</dbReference>
<feature type="domain" description="IclR-ED" evidence="8">
    <location>
        <begin position="76"/>
        <end position="256"/>
    </location>
</feature>
<keyword evidence="4" id="KW-0804">Transcription</keyword>
<name>A0A543FS11_9PSEU</name>
<dbReference type="GO" id="GO:0003700">
    <property type="term" value="F:DNA-binding transcription factor activity"/>
    <property type="evidence" value="ECO:0007669"/>
    <property type="project" value="TreeGrafter"/>
</dbReference>
<dbReference type="OrthoDB" id="7274111at2"/>
<dbReference type="PANTHER" id="PTHR30136:SF24">
    <property type="entry name" value="HTH-TYPE TRANSCRIPTIONAL REPRESSOR ALLR"/>
    <property type="match status" value="1"/>
</dbReference>
<evidence type="ECO:0000256" key="2">
    <source>
        <dbReference type="ARBA" id="ARBA00023015"/>
    </source>
</evidence>
<evidence type="ECO:0000256" key="6">
    <source>
        <dbReference type="ARBA" id="ARBA00070406"/>
    </source>
</evidence>
<evidence type="ECO:0000259" key="8">
    <source>
        <dbReference type="PROSITE" id="PS51078"/>
    </source>
</evidence>
<dbReference type="Pfam" id="PF09339">
    <property type="entry name" value="HTH_IclR"/>
    <property type="match status" value="1"/>
</dbReference>
<dbReference type="PANTHER" id="PTHR30136">
    <property type="entry name" value="HELIX-TURN-HELIX TRANSCRIPTIONAL REGULATOR, ICLR FAMILY"/>
    <property type="match status" value="1"/>
</dbReference>
<dbReference type="PROSITE" id="PS51077">
    <property type="entry name" value="HTH_ICLR"/>
    <property type="match status" value="1"/>
</dbReference>
<dbReference type="SUPFAM" id="SSF46785">
    <property type="entry name" value="Winged helix' DNA-binding domain"/>
    <property type="match status" value="1"/>
</dbReference>
<dbReference type="InterPro" id="IPR036390">
    <property type="entry name" value="WH_DNA-bd_sf"/>
</dbReference>
<dbReference type="InterPro" id="IPR029016">
    <property type="entry name" value="GAF-like_dom_sf"/>
</dbReference>
<comment type="caution">
    <text evidence="9">The sequence shown here is derived from an EMBL/GenBank/DDBJ whole genome shotgun (WGS) entry which is preliminary data.</text>
</comment>
<dbReference type="InterPro" id="IPR036388">
    <property type="entry name" value="WH-like_DNA-bd_sf"/>
</dbReference>
<dbReference type="Proteomes" id="UP000319818">
    <property type="component" value="Unassembled WGS sequence"/>
</dbReference>
<evidence type="ECO:0000256" key="3">
    <source>
        <dbReference type="ARBA" id="ARBA00023125"/>
    </source>
</evidence>
<feature type="domain" description="HTH iclR-type" evidence="7">
    <location>
        <begin position="12"/>
        <end position="75"/>
    </location>
</feature>
<dbReference type="EMBL" id="VFPH01000002">
    <property type="protein sequence ID" value="TQM36620.1"/>
    <property type="molecule type" value="Genomic_DNA"/>
</dbReference>
<dbReference type="AlphaFoldDB" id="A0A543FS11"/>
<dbReference type="Gene3D" id="3.30.450.40">
    <property type="match status" value="1"/>
</dbReference>
<evidence type="ECO:0000259" key="7">
    <source>
        <dbReference type="PROSITE" id="PS51077"/>
    </source>
</evidence>
<dbReference type="GO" id="GO:0003677">
    <property type="term" value="F:DNA binding"/>
    <property type="evidence" value="ECO:0007669"/>
    <property type="project" value="UniProtKB-KW"/>
</dbReference>
<dbReference type="SMART" id="SM00346">
    <property type="entry name" value="HTH_ICLR"/>
    <property type="match status" value="1"/>
</dbReference>
<dbReference type="GO" id="GO:0006071">
    <property type="term" value="P:glycerol metabolic process"/>
    <property type="evidence" value="ECO:0007669"/>
    <property type="project" value="UniProtKB-KW"/>
</dbReference>
<evidence type="ECO:0000313" key="9">
    <source>
        <dbReference type="EMBL" id="TQM36620.1"/>
    </source>
</evidence>
<accession>A0A543FS11</accession>
<keyword evidence="1" id="KW-0319">Glycerol metabolism</keyword>
<keyword evidence="10" id="KW-1185">Reference proteome</keyword>
<gene>
    <name evidence="9" type="ORF">FB388_3801</name>
</gene>
<organism evidence="9 10">
    <name type="scientific">Pseudonocardia cypriaca</name>
    <dbReference type="NCBI Taxonomy" id="882449"/>
    <lineage>
        <taxon>Bacteria</taxon>
        <taxon>Bacillati</taxon>
        <taxon>Actinomycetota</taxon>
        <taxon>Actinomycetes</taxon>
        <taxon>Pseudonocardiales</taxon>
        <taxon>Pseudonocardiaceae</taxon>
        <taxon>Pseudonocardia</taxon>
    </lineage>
</organism>
<dbReference type="InterPro" id="IPR050707">
    <property type="entry name" value="HTH_MetabolicPath_Reg"/>
</dbReference>
<dbReference type="GO" id="GO:0045892">
    <property type="term" value="P:negative regulation of DNA-templated transcription"/>
    <property type="evidence" value="ECO:0007669"/>
    <property type="project" value="TreeGrafter"/>
</dbReference>